<dbReference type="InterPro" id="IPR032466">
    <property type="entry name" value="Metal_Hydrolase"/>
</dbReference>
<dbReference type="KEGG" id="dpd:Deipe_4052"/>
<dbReference type="GO" id="GO:0070573">
    <property type="term" value="F:metallodipeptidase activity"/>
    <property type="evidence" value="ECO:0007669"/>
    <property type="project" value="InterPro"/>
</dbReference>
<organism evidence="1 2">
    <name type="scientific">Deinococcus peraridilitoris (strain DSM 19664 / LMG 22246 / CIP 109416 / KR-200)</name>
    <dbReference type="NCBI Taxonomy" id="937777"/>
    <lineage>
        <taxon>Bacteria</taxon>
        <taxon>Thermotogati</taxon>
        <taxon>Deinococcota</taxon>
        <taxon>Deinococci</taxon>
        <taxon>Deinococcales</taxon>
        <taxon>Deinococcaceae</taxon>
        <taxon>Deinococcus</taxon>
    </lineage>
</organism>
<dbReference type="PANTHER" id="PTHR10443:SF12">
    <property type="entry name" value="DIPEPTIDASE"/>
    <property type="match status" value="1"/>
</dbReference>
<dbReference type="InterPro" id="IPR008257">
    <property type="entry name" value="Pept_M19"/>
</dbReference>
<dbReference type="AlphaFoldDB" id="L0A7L1"/>
<dbReference type="HOGENOM" id="CLU_031404_2_1_0"/>
<reference evidence="2" key="1">
    <citation type="submission" date="2012-03" db="EMBL/GenBank/DDBJ databases">
        <title>Complete sequence of plasmid 1 of Deinococcus peraridilitoris DSM 19664.</title>
        <authorList>
            <person name="Lucas S."/>
            <person name="Copeland A."/>
            <person name="Lapidus A."/>
            <person name="Glavina del Rio T."/>
            <person name="Dalin E."/>
            <person name="Tice H."/>
            <person name="Bruce D."/>
            <person name="Goodwin L."/>
            <person name="Pitluck S."/>
            <person name="Peters L."/>
            <person name="Mikhailova N."/>
            <person name="Lu M."/>
            <person name="Kyrpides N."/>
            <person name="Mavromatis K."/>
            <person name="Ivanova N."/>
            <person name="Brettin T."/>
            <person name="Detter J.C."/>
            <person name="Han C."/>
            <person name="Larimer F."/>
            <person name="Land M."/>
            <person name="Hauser L."/>
            <person name="Markowitz V."/>
            <person name="Cheng J.-F."/>
            <person name="Hugenholtz P."/>
            <person name="Woyke T."/>
            <person name="Wu D."/>
            <person name="Pukall R."/>
            <person name="Steenblock K."/>
            <person name="Brambilla E."/>
            <person name="Klenk H.-P."/>
            <person name="Eisen J.A."/>
        </authorList>
    </citation>
    <scope>NUCLEOTIDE SEQUENCE [LARGE SCALE GENOMIC DNA]</scope>
    <source>
        <strain evidence="2">DSM 19664 / LMG 22246 / CIP 109416 / KR-200</strain>
        <plasmid evidence="2">Plasmid pDEIPE01</plasmid>
    </source>
</reference>
<protein>
    <submittedName>
        <fullName evidence="1">Zn-dependent dipeptidase, microsomal dipeptidase</fullName>
    </submittedName>
</protein>
<evidence type="ECO:0000313" key="1">
    <source>
        <dbReference type="EMBL" id="AFZ69439.1"/>
    </source>
</evidence>
<dbReference type="GO" id="GO:0006508">
    <property type="term" value="P:proteolysis"/>
    <property type="evidence" value="ECO:0007669"/>
    <property type="project" value="InterPro"/>
</dbReference>
<dbReference type="PATRIC" id="fig|937777.3.peg.4071"/>
<dbReference type="RefSeq" id="WP_015231341.1">
    <property type="nucleotide sequence ID" value="NC_019789.1"/>
</dbReference>
<dbReference type="PROSITE" id="PS51365">
    <property type="entry name" value="RENAL_DIPEPTIDASE_2"/>
    <property type="match status" value="1"/>
</dbReference>
<gene>
    <name evidence="1" type="ordered locus">Deipe_4052</name>
</gene>
<dbReference type="Gene3D" id="3.20.20.140">
    <property type="entry name" value="Metal-dependent hydrolases"/>
    <property type="match status" value="1"/>
</dbReference>
<dbReference type="Pfam" id="PF01244">
    <property type="entry name" value="Peptidase_M19"/>
    <property type="match status" value="1"/>
</dbReference>
<geneLocation type="plasmid" evidence="1 2">
    <name>pDEIPE01</name>
</geneLocation>
<dbReference type="InterPro" id="IPR000180">
    <property type="entry name" value="Dipep_AS"/>
</dbReference>
<evidence type="ECO:0000313" key="2">
    <source>
        <dbReference type="Proteomes" id="UP000010467"/>
    </source>
</evidence>
<dbReference type="Proteomes" id="UP000010467">
    <property type="component" value="Plasmid pDEIPE01"/>
</dbReference>
<name>L0A7L1_DEIPD</name>
<keyword evidence="1" id="KW-0614">Plasmid</keyword>
<dbReference type="EMBL" id="CP003383">
    <property type="protein sequence ID" value="AFZ69439.1"/>
    <property type="molecule type" value="Genomic_DNA"/>
</dbReference>
<dbReference type="SUPFAM" id="SSF51556">
    <property type="entry name" value="Metallo-dependent hydrolases"/>
    <property type="match status" value="1"/>
</dbReference>
<dbReference type="PANTHER" id="PTHR10443">
    <property type="entry name" value="MICROSOMAL DIPEPTIDASE"/>
    <property type="match status" value="1"/>
</dbReference>
<accession>L0A7L1</accession>
<proteinExistence type="predicted"/>
<sequence>MTTEPTERPMQQKKYDGYKSYSYLEPHVDYKVFPLAQEINRVPSRKVDVSPEEEERVRRIFQEQLIISLHDHCFVAPEDLDQFMEFRRWGRDWTGYEGLSVSGLDCVFDNLMNGTAMITSRGGWKWDDIIYDLGMRLSDIDHQDMVVLCRTTQDIVNAKRNGQIAFVVSIEGAAMIENELDRLDILYGLGVRCLGIAYSEGNQLGGGLKEPRDGGLTSFGRKAVQRMNRLGIAIDVSHSGDQTSLDTIEVSDKPVFITHAGARALWNSNRLKPDDVIKACAEKGGVIGIEAAPHTTISEKNSRHSIESYMEHYEYCVNLVGIDHVAFGPDVLFGDHVGLHTTLSAALSIGASRGHLPYEKVPYVDGIENPAEAFPNIVRWLVKHGYSDSDIGKAVGGNIMRVLKEVWYR</sequence>
<dbReference type="PROSITE" id="PS00869">
    <property type="entry name" value="RENAL_DIPEPTIDASE_1"/>
    <property type="match status" value="1"/>
</dbReference>
<keyword evidence="2" id="KW-1185">Reference proteome</keyword>